<dbReference type="PANTHER" id="PTHR46632:SF23">
    <property type="entry name" value="RING-TYPE E3 UBIQUITIN TRANSFERASE"/>
    <property type="match status" value="1"/>
</dbReference>
<dbReference type="InterPro" id="IPR013010">
    <property type="entry name" value="Znf_SIAH"/>
</dbReference>
<keyword evidence="15" id="KW-1185">Reference proteome</keyword>
<name>A0A087GY85_ARAAL</name>
<dbReference type="Gramene" id="KFK34837">
    <property type="protein sequence ID" value="KFK34837"/>
    <property type="gene ID" value="AALP_AA5G199500"/>
</dbReference>
<evidence type="ECO:0000256" key="11">
    <source>
        <dbReference type="PROSITE-ProRule" id="PRU00455"/>
    </source>
</evidence>
<dbReference type="EC" id="2.3.2.27" evidence="4"/>
<comment type="pathway">
    <text evidence="2">Protein modification; protein ubiquitination.</text>
</comment>
<dbReference type="OMA" id="SCDEPIG"/>
<dbReference type="OrthoDB" id="4788989at2759"/>
<feature type="domain" description="SIAH-type" evidence="13">
    <location>
        <begin position="96"/>
        <end position="154"/>
    </location>
</feature>
<organism evidence="14 15">
    <name type="scientific">Arabis alpina</name>
    <name type="common">Alpine rock-cress</name>
    <dbReference type="NCBI Taxonomy" id="50452"/>
    <lineage>
        <taxon>Eukaryota</taxon>
        <taxon>Viridiplantae</taxon>
        <taxon>Streptophyta</taxon>
        <taxon>Embryophyta</taxon>
        <taxon>Tracheophyta</taxon>
        <taxon>Spermatophyta</taxon>
        <taxon>Magnoliopsida</taxon>
        <taxon>eudicotyledons</taxon>
        <taxon>Gunneridae</taxon>
        <taxon>Pentapetalae</taxon>
        <taxon>rosids</taxon>
        <taxon>malvids</taxon>
        <taxon>Brassicales</taxon>
        <taxon>Brassicaceae</taxon>
        <taxon>Arabideae</taxon>
        <taxon>Arabis</taxon>
    </lineage>
</organism>
<dbReference type="AlphaFoldDB" id="A0A087GY85"/>
<evidence type="ECO:0000313" key="15">
    <source>
        <dbReference type="Proteomes" id="UP000029120"/>
    </source>
</evidence>
<evidence type="ECO:0000256" key="1">
    <source>
        <dbReference type="ARBA" id="ARBA00000900"/>
    </source>
</evidence>
<dbReference type="InterPro" id="IPR013083">
    <property type="entry name" value="Znf_RING/FYVE/PHD"/>
</dbReference>
<protein>
    <recommendedName>
        <fullName evidence="4">RING-type E3 ubiquitin transferase</fullName>
        <ecNumber evidence="4">2.3.2.27</ecNumber>
    </recommendedName>
</protein>
<accession>A0A087GY85</accession>
<evidence type="ECO:0000256" key="2">
    <source>
        <dbReference type="ARBA" id="ARBA00004906"/>
    </source>
</evidence>
<dbReference type="Gene3D" id="3.30.40.10">
    <property type="entry name" value="Zinc/RING finger domain, C3HC4 (zinc finger)"/>
    <property type="match status" value="2"/>
</dbReference>
<evidence type="ECO:0000256" key="8">
    <source>
        <dbReference type="ARBA" id="ARBA00022786"/>
    </source>
</evidence>
<dbReference type="eggNOG" id="KOG3002">
    <property type="taxonomic scope" value="Eukaryota"/>
</dbReference>
<dbReference type="GO" id="GO:0061630">
    <property type="term" value="F:ubiquitin protein ligase activity"/>
    <property type="evidence" value="ECO:0007669"/>
    <property type="project" value="UniProtKB-EC"/>
</dbReference>
<proteinExistence type="inferred from homology"/>
<dbReference type="Pfam" id="PF21362">
    <property type="entry name" value="Sina_RING"/>
    <property type="match status" value="1"/>
</dbReference>
<dbReference type="PANTHER" id="PTHR46632">
    <property type="entry name" value="E3 UBIQUITIN-PROTEIN LIGASE SINA-LIKE 4"/>
    <property type="match status" value="1"/>
</dbReference>
<dbReference type="InterPro" id="IPR044286">
    <property type="entry name" value="SINL_plant"/>
</dbReference>
<keyword evidence="7 11" id="KW-0863">Zinc-finger</keyword>
<dbReference type="SUPFAM" id="SSF49599">
    <property type="entry name" value="TRAF domain-like"/>
    <property type="match status" value="1"/>
</dbReference>
<evidence type="ECO:0000256" key="12">
    <source>
        <dbReference type="SAM" id="MobiDB-lite"/>
    </source>
</evidence>
<dbReference type="Pfam" id="PF21361">
    <property type="entry name" value="Sina_ZnF"/>
    <property type="match status" value="1"/>
</dbReference>
<gene>
    <name evidence="14" type="ordered locus">AALP_Aa5g199500</name>
</gene>
<keyword evidence="6" id="KW-0479">Metal-binding</keyword>
<keyword evidence="8" id="KW-0833">Ubl conjugation pathway</keyword>
<evidence type="ECO:0000256" key="5">
    <source>
        <dbReference type="ARBA" id="ARBA00022679"/>
    </source>
</evidence>
<evidence type="ECO:0000259" key="13">
    <source>
        <dbReference type="PROSITE" id="PS51081"/>
    </source>
</evidence>
<keyword evidence="9" id="KW-0862">Zinc</keyword>
<feature type="compositionally biased region" description="Low complexity" evidence="12">
    <location>
        <begin position="14"/>
        <end position="24"/>
    </location>
</feature>
<dbReference type="GO" id="GO:0008270">
    <property type="term" value="F:zinc ion binding"/>
    <property type="evidence" value="ECO:0007669"/>
    <property type="project" value="UniProtKB-KW"/>
</dbReference>
<evidence type="ECO:0000256" key="4">
    <source>
        <dbReference type="ARBA" id="ARBA00012483"/>
    </source>
</evidence>
<dbReference type="SUPFAM" id="SSF57850">
    <property type="entry name" value="RING/U-box"/>
    <property type="match status" value="1"/>
</dbReference>
<evidence type="ECO:0000256" key="9">
    <source>
        <dbReference type="ARBA" id="ARBA00022833"/>
    </source>
</evidence>
<reference evidence="15" key="1">
    <citation type="journal article" date="2015" name="Nat. Plants">
        <title>Genome expansion of Arabis alpina linked with retrotransposition and reduced symmetric DNA methylation.</title>
        <authorList>
            <person name="Willing E.M."/>
            <person name="Rawat V."/>
            <person name="Mandakova T."/>
            <person name="Maumus F."/>
            <person name="James G.V."/>
            <person name="Nordstroem K.J."/>
            <person name="Becker C."/>
            <person name="Warthmann N."/>
            <person name="Chica C."/>
            <person name="Szarzynska B."/>
            <person name="Zytnicki M."/>
            <person name="Albani M.C."/>
            <person name="Kiefer C."/>
            <person name="Bergonzi S."/>
            <person name="Castaings L."/>
            <person name="Mateos J.L."/>
            <person name="Berns M.C."/>
            <person name="Bujdoso N."/>
            <person name="Piofczyk T."/>
            <person name="de Lorenzo L."/>
            <person name="Barrero-Sicilia C."/>
            <person name="Mateos I."/>
            <person name="Piednoel M."/>
            <person name="Hagmann J."/>
            <person name="Chen-Min-Tao R."/>
            <person name="Iglesias-Fernandez R."/>
            <person name="Schuster S.C."/>
            <person name="Alonso-Blanco C."/>
            <person name="Roudier F."/>
            <person name="Carbonero P."/>
            <person name="Paz-Ares J."/>
            <person name="Davis S.J."/>
            <person name="Pecinka A."/>
            <person name="Quesneville H."/>
            <person name="Colot V."/>
            <person name="Lysak M.A."/>
            <person name="Weigel D."/>
            <person name="Coupland G."/>
            <person name="Schneeberger K."/>
        </authorList>
    </citation>
    <scope>NUCLEOTIDE SEQUENCE [LARGE SCALE GENOMIC DNA]</scope>
    <source>
        <strain evidence="15">cv. Pajares</strain>
    </source>
</reference>
<dbReference type="PROSITE" id="PS51081">
    <property type="entry name" value="ZF_SIAH"/>
    <property type="match status" value="1"/>
</dbReference>
<comment type="catalytic activity">
    <reaction evidence="1">
        <text>S-ubiquitinyl-[E2 ubiquitin-conjugating enzyme]-L-cysteine + [acceptor protein]-L-lysine = [E2 ubiquitin-conjugating enzyme]-L-cysteine + N(6)-ubiquitinyl-[acceptor protein]-L-lysine.</text>
        <dbReference type="EC" id="2.3.2.27"/>
    </reaction>
</comment>
<dbReference type="EMBL" id="CM002873">
    <property type="protein sequence ID" value="KFK34837.1"/>
    <property type="molecule type" value="Genomic_DNA"/>
</dbReference>
<evidence type="ECO:0000256" key="6">
    <source>
        <dbReference type="ARBA" id="ARBA00022723"/>
    </source>
</evidence>
<evidence type="ECO:0000256" key="10">
    <source>
        <dbReference type="ARBA" id="ARBA00024004"/>
    </source>
</evidence>
<evidence type="ECO:0000256" key="3">
    <source>
        <dbReference type="ARBA" id="ARBA00009119"/>
    </source>
</evidence>
<comment type="function">
    <text evidence="10">E3 ubiquitin-protein ligase that mediates ubiquitination and subsequent proteasomal degradation of target proteins. E3 ubiquitin ligases accept ubiquitin from an E2 ubiquitin-conjugating enzyme in the form of a thioester and then directly transfers the ubiquitin to targeted substrates. It probably triggers the ubiquitin-mediated degradation of different substrates.</text>
</comment>
<keyword evidence="5" id="KW-0808">Transferase</keyword>
<dbReference type="InterPro" id="IPR049548">
    <property type="entry name" value="Sina-like_RING"/>
</dbReference>
<feature type="region of interest" description="Disordered" evidence="12">
    <location>
        <begin position="1"/>
        <end position="24"/>
    </location>
</feature>
<comment type="similarity">
    <text evidence="3">Belongs to the SINA (Seven in absentia) family.</text>
</comment>
<evidence type="ECO:0000313" key="14">
    <source>
        <dbReference type="EMBL" id="KFK34837.1"/>
    </source>
</evidence>
<dbReference type="Proteomes" id="UP000029120">
    <property type="component" value="Chromosome 5"/>
</dbReference>
<dbReference type="UniPathway" id="UPA00143"/>
<sequence length="278" mass="31260">MSYDESTSQKRQRTSTSTTMISSGGTEEKKKLTATLTDLDVIDCSVCFDTLTIPISQCVNGHVVCSTCCKKLKKKCATCKLPILSRNRAMERVLELLRFPCPNSDFGCSEDISYGERSIHLEQCAFTPCSCPFTSCDFTASYKDLYKHCVDKHSEELDMFECGNHVYIDLKGGERAFLKEQTTEEGSEGGELVVVECFDTPYARLISVSCIAPNVPGIGLFKYNLKLDSSHCDHLSFESDVMRVREVSGELPKKHFTMIPLYVCPDYKLKVSMKRRAY</sequence>
<dbReference type="GO" id="GO:0016567">
    <property type="term" value="P:protein ubiquitination"/>
    <property type="evidence" value="ECO:0007669"/>
    <property type="project" value="UniProtKB-UniPathway"/>
</dbReference>
<evidence type="ECO:0000256" key="7">
    <source>
        <dbReference type="ARBA" id="ARBA00022771"/>
    </source>
</evidence>